<evidence type="ECO:0000313" key="2">
    <source>
        <dbReference type="Proteomes" id="UP001320715"/>
    </source>
</evidence>
<accession>A0ABT1CNQ2</accession>
<dbReference type="InterPro" id="IPR016024">
    <property type="entry name" value="ARM-type_fold"/>
</dbReference>
<dbReference type="Proteomes" id="UP001320715">
    <property type="component" value="Unassembled WGS sequence"/>
</dbReference>
<comment type="caution">
    <text evidence="1">The sequence shown here is derived from an EMBL/GenBank/DDBJ whole genome shotgun (WGS) entry which is preliminary data.</text>
</comment>
<proteinExistence type="predicted"/>
<dbReference type="RefSeq" id="WP_252915125.1">
    <property type="nucleotide sequence ID" value="NZ_JAAAML010000001.1"/>
</dbReference>
<protein>
    <submittedName>
        <fullName evidence="1">DNA alkylation repair protein</fullName>
    </submittedName>
</protein>
<evidence type="ECO:0000313" key="1">
    <source>
        <dbReference type="EMBL" id="MCO6407814.1"/>
    </source>
</evidence>
<dbReference type="InterPro" id="IPR014825">
    <property type="entry name" value="DNA_alkylation"/>
</dbReference>
<name>A0ABT1CNQ2_9HYPH</name>
<dbReference type="EMBL" id="JAAAML010000001">
    <property type="protein sequence ID" value="MCO6407814.1"/>
    <property type="molecule type" value="Genomic_DNA"/>
</dbReference>
<dbReference type="CDD" id="cd06561">
    <property type="entry name" value="AlkD_like"/>
    <property type="match status" value="1"/>
</dbReference>
<dbReference type="PANTHER" id="PTHR41291:SF1">
    <property type="entry name" value="DNA ALKYLATION REPAIR PROTEIN"/>
    <property type="match status" value="1"/>
</dbReference>
<sequence length="249" mass="27811">MAPRRPPENADYSLPDILAWLEAHGSAHNIAGMARFGINTEKAYGVGNTALRPFGKTLGRNHERALDLWRTGIREARLLALFTEEPARVSPDQAREMTGDFDSWEIVDHASDLFVAAGHLDELVPEFAADDREFVRRTAFAMIAWAAVHLKKRDDADFIALLPMIEIHATDPRNFVKKAVNWALRQIGKRSMDCHGPALALAEKLASSQDKTARWIGKDAVRELSDPKRIAMIGQKKTAANRQRILGKL</sequence>
<dbReference type="SUPFAM" id="SSF48371">
    <property type="entry name" value="ARM repeat"/>
    <property type="match status" value="1"/>
</dbReference>
<gene>
    <name evidence="1" type="ORF">GTW23_06450</name>
</gene>
<organism evidence="1 2">
    <name type="scientific">Hoeflea alexandrii</name>
    <dbReference type="NCBI Taxonomy" id="288436"/>
    <lineage>
        <taxon>Bacteria</taxon>
        <taxon>Pseudomonadati</taxon>
        <taxon>Pseudomonadota</taxon>
        <taxon>Alphaproteobacteria</taxon>
        <taxon>Hyphomicrobiales</taxon>
        <taxon>Rhizobiaceae</taxon>
        <taxon>Hoeflea</taxon>
    </lineage>
</organism>
<dbReference type="PANTHER" id="PTHR41291">
    <property type="entry name" value="DNA ALKYLATION REPAIR PROTEIN"/>
    <property type="match status" value="1"/>
</dbReference>
<dbReference type="Gene3D" id="1.25.10.90">
    <property type="match status" value="1"/>
</dbReference>
<reference evidence="1 2" key="1">
    <citation type="submission" date="2020-01" db="EMBL/GenBank/DDBJ databases">
        <title>Genomes of bacteria type strains.</title>
        <authorList>
            <person name="Chen J."/>
            <person name="Zhu S."/>
            <person name="Yang J."/>
        </authorList>
    </citation>
    <scope>NUCLEOTIDE SEQUENCE [LARGE SCALE GENOMIC DNA]</scope>
    <source>
        <strain evidence="1 2">DSM 16655</strain>
    </source>
</reference>
<dbReference type="Pfam" id="PF08713">
    <property type="entry name" value="DNA_alkylation"/>
    <property type="match status" value="1"/>
</dbReference>
<keyword evidence="2" id="KW-1185">Reference proteome</keyword>